<dbReference type="GO" id="GO:0046655">
    <property type="term" value="P:folic acid metabolic process"/>
    <property type="evidence" value="ECO:0007669"/>
    <property type="project" value="TreeGrafter"/>
</dbReference>
<dbReference type="InterPro" id="IPR001796">
    <property type="entry name" value="DHFR_dom"/>
</dbReference>
<dbReference type="Gene3D" id="3.40.430.10">
    <property type="entry name" value="Dihydrofolate Reductase, subunit A"/>
    <property type="match status" value="1"/>
</dbReference>
<dbReference type="PANTHER" id="PTHR48069:SF3">
    <property type="entry name" value="DIHYDROFOLATE REDUCTASE"/>
    <property type="match status" value="1"/>
</dbReference>
<dbReference type="PIRSF" id="PIRSF000194">
    <property type="entry name" value="DHFR"/>
    <property type="match status" value="1"/>
</dbReference>
<dbReference type="EMBL" id="MFJL01000038">
    <property type="protein sequence ID" value="OGG13309.1"/>
    <property type="molecule type" value="Genomic_DNA"/>
</dbReference>
<dbReference type="PROSITE" id="PS51330">
    <property type="entry name" value="DHFR_2"/>
    <property type="match status" value="1"/>
</dbReference>
<comment type="pathway">
    <text evidence="1 8">Cofactor biosynthesis; tetrahydrofolate biosynthesis; 5,6,7,8-tetrahydrofolate from 7,8-dihydrofolate: step 1/1.</text>
</comment>
<dbReference type="EC" id="1.5.1.3" evidence="3 8"/>
<comment type="catalytic activity">
    <reaction evidence="8">
        <text>(6S)-5,6,7,8-tetrahydrofolate + NADP(+) = 7,8-dihydrofolate + NADPH + H(+)</text>
        <dbReference type="Rhea" id="RHEA:15009"/>
        <dbReference type="ChEBI" id="CHEBI:15378"/>
        <dbReference type="ChEBI" id="CHEBI:57451"/>
        <dbReference type="ChEBI" id="CHEBI:57453"/>
        <dbReference type="ChEBI" id="CHEBI:57783"/>
        <dbReference type="ChEBI" id="CHEBI:58349"/>
        <dbReference type="EC" id="1.5.1.3"/>
    </reaction>
</comment>
<dbReference type="SUPFAM" id="SSF53597">
    <property type="entry name" value="Dihydrofolate reductase-like"/>
    <property type="match status" value="1"/>
</dbReference>
<comment type="function">
    <text evidence="7 8">Key enzyme in folate metabolism. Catalyzes an essential reaction for de novo glycine and purine synthesis, and for DNA precursor synthesis.</text>
</comment>
<dbReference type="GO" id="GO:0070401">
    <property type="term" value="F:NADP+ binding"/>
    <property type="evidence" value="ECO:0007669"/>
    <property type="project" value="UniProtKB-ARBA"/>
</dbReference>
<dbReference type="GO" id="GO:0046654">
    <property type="term" value="P:tetrahydrofolate biosynthetic process"/>
    <property type="evidence" value="ECO:0007669"/>
    <property type="project" value="UniProtKB-UniPathway"/>
</dbReference>
<name>A0A1F5ZLF3_9BACT</name>
<reference evidence="11 12" key="1">
    <citation type="journal article" date="2016" name="Nat. Commun.">
        <title>Thousands of microbial genomes shed light on interconnected biogeochemical processes in an aquifer system.</title>
        <authorList>
            <person name="Anantharaman K."/>
            <person name="Brown C.T."/>
            <person name="Hug L.A."/>
            <person name="Sharon I."/>
            <person name="Castelle C.J."/>
            <person name="Probst A.J."/>
            <person name="Thomas B.C."/>
            <person name="Singh A."/>
            <person name="Wilkins M.J."/>
            <person name="Karaoz U."/>
            <person name="Brodie E.L."/>
            <person name="Williams K.H."/>
            <person name="Hubbard S.S."/>
            <person name="Banfield J.F."/>
        </authorList>
    </citation>
    <scope>NUCLEOTIDE SEQUENCE [LARGE SCALE GENOMIC DNA]</scope>
</reference>
<evidence type="ECO:0000256" key="4">
    <source>
        <dbReference type="ARBA" id="ARBA00022563"/>
    </source>
</evidence>
<accession>A0A1F5ZLF3</accession>
<evidence type="ECO:0000256" key="6">
    <source>
        <dbReference type="ARBA" id="ARBA00023002"/>
    </source>
</evidence>
<dbReference type="CDD" id="cd00209">
    <property type="entry name" value="DHFR"/>
    <property type="match status" value="1"/>
</dbReference>
<dbReference type="Proteomes" id="UP000176923">
    <property type="component" value="Unassembled WGS sequence"/>
</dbReference>
<evidence type="ECO:0000256" key="8">
    <source>
        <dbReference type="PIRNR" id="PIRNR000194"/>
    </source>
</evidence>
<dbReference type="InterPro" id="IPR012259">
    <property type="entry name" value="DHFR"/>
</dbReference>
<proteinExistence type="inferred from homology"/>
<dbReference type="GO" id="GO:0004146">
    <property type="term" value="F:dihydrofolate reductase activity"/>
    <property type="evidence" value="ECO:0007669"/>
    <property type="project" value="UniProtKB-EC"/>
</dbReference>
<evidence type="ECO:0000256" key="5">
    <source>
        <dbReference type="ARBA" id="ARBA00022857"/>
    </source>
</evidence>
<evidence type="ECO:0000256" key="1">
    <source>
        <dbReference type="ARBA" id="ARBA00004903"/>
    </source>
</evidence>
<keyword evidence="6 8" id="KW-0560">Oxidoreductase</keyword>
<dbReference type="GO" id="GO:0005829">
    <property type="term" value="C:cytosol"/>
    <property type="evidence" value="ECO:0007669"/>
    <property type="project" value="TreeGrafter"/>
</dbReference>
<feature type="domain" description="DHFR" evidence="10">
    <location>
        <begin position="1"/>
        <end position="155"/>
    </location>
</feature>
<dbReference type="UniPathway" id="UPA00077">
    <property type="reaction ID" value="UER00158"/>
</dbReference>
<keyword evidence="5 8" id="KW-0521">NADP</keyword>
<protein>
    <recommendedName>
        <fullName evidence="3 8">Dihydrofolate reductase</fullName>
        <ecNumber evidence="3 8">1.5.1.3</ecNumber>
    </recommendedName>
</protein>
<dbReference type="InterPro" id="IPR017925">
    <property type="entry name" value="DHFR_CS"/>
</dbReference>
<dbReference type="STRING" id="1798382.A3D77_05590"/>
<dbReference type="GO" id="GO:0006730">
    <property type="term" value="P:one-carbon metabolic process"/>
    <property type="evidence" value="ECO:0007669"/>
    <property type="project" value="UniProtKB-KW"/>
</dbReference>
<dbReference type="AlphaFoldDB" id="A0A1F5ZLF3"/>
<gene>
    <name evidence="11" type="ORF">A3D77_05590</name>
</gene>
<dbReference type="FunFam" id="3.40.430.10:FF:000001">
    <property type="entry name" value="Dihydrofolate reductase"/>
    <property type="match status" value="1"/>
</dbReference>
<dbReference type="PRINTS" id="PR00070">
    <property type="entry name" value="DHFR"/>
</dbReference>
<evidence type="ECO:0000313" key="12">
    <source>
        <dbReference type="Proteomes" id="UP000176923"/>
    </source>
</evidence>
<evidence type="ECO:0000313" key="11">
    <source>
        <dbReference type="EMBL" id="OGG13309.1"/>
    </source>
</evidence>
<organism evidence="11 12">
    <name type="scientific">Candidatus Gottesmanbacteria bacterium RIFCSPHIGHO2_02_FULL_39_11</name>
    <dbReference type="NCBI Taxonomy" id="1798382"/>
    <lineage>
        <taxon>Bacteria</taxon>
        <taxon>Candidatus Gottesmaniibacteriota</taxon>
    </lineage>
</organism>
<evidence type="ECO:0000256" key="7">
    <source>
        <dbReference type="ARBA" id="ARBA00025067"/>
    </source>
</evidence>
<comment type="similarity">
    <text evidence="2 8 9">Belongs to the dihydrofolate reductase family.</text>
</comment>
<dbReference type="GO" id="GO:0046452">
    <property type="term" value="P:dihydrofolate metabolic process"/>
    <property type="evidence" value="ECO:0007669"/>
    <property type="project" value="TreeGrafter"/>
</dbReference>
<comment type="caution">
    <text evidence="11">The sequence shown here is derived from an EMBL/GenBank/DDBJ whole genome shotgun (WGS) entry which is preliminary data.</text>
</comment>
<dbReference type="Pfam" id="PF00186">
    <property type="entry name" value="DHFR_1"/>
    <property type="match status" value="1"/>
</dbReference>
<evidence type="ECO:0000256" key="2">
    <source>
        <dbReference type="ARBA" id="ARBA00009539"/>
    </source>
</evidence>
<evidence type="ECO:0000256" key="9">
    <source>
        <dbReference type="RuleBase" id="RU004474"/>
    </source>
</evidence>
<evidence type="ECO:0000259" key="10">
    <source>
        <dbReference type="PROSITE" id="PS51330"/>
    </source>
</evidence>
<keyword evidence="4 8" id="KW-0554">One-carbon metabolism</keyword>
<dbReference type="PANTHER" id="PTHR48069">
    <property type="entry name" value="DIHYDROFOLATE REDUCTASE"/>
    <property type="match status" value="1"/>
</dbReference>
<dbReference type="PROSITE" id="PS00075">
    <property type="entry name" value="DHFR_1"/>
    <property type="match status" value="1"/>
</dbReference>
<evidence type="ECO:0000256" key="3">
    <source>
        <dbReference type="ARBA" id="ARBA00012856"/>
    </source>
</evidence>
<sequence>MVSIISAHSENRVIGKNNHLPWNFPEDLKYFKDKTRGHTVIMGRKTYESMGRSLPNRVNIIISRNPKLELPDAITTASIEDALKIAKDKEKKEVFIIGGAEIYRQALSVTDKLYITLVKGNYEGDAFFPDYSEFKTIISQKKSEDGNLIFLELTR</sequence>
<dbReference type="InterPro" id="IPR024072">
    <property type="entry name" value="DHFR-like_dom_sf"/>
</dbReference>